<dbReference type="Proteomes" id="UP001191082">
    <property type="component" value="Unassembled WGS sequence"/>
</dbReference>
<evidence type="ECO:0000313" key="3">
    <source>
        <dbReference type="Proteomes" id="UP001191082"/>
    </source>
</evidence>
<comment type="caution">
    <text evidence="2">The sequence shown here is derived from an EMBL/GenBank/DDBJ whole genome shotgun (WGS) entry which is preliminary data.</text>
</comment>
<dbReference type="InterPro" id="IPR036365">
    <property type="entry name" value="PGBD-like_sf"/>
</dbReference>
<feature type="domain" description="Peptidoglycan binding-like" evidence="1">
    <location>
        <begin position="97"/>
        <end position="138"/>
    </location>
</feature>
<dbReference type="SUPFAM" id="SSF47090">
    <property type="entry name" value="PGBD-like"/>
    <property type="match status" value="1"/>
</dbReference>
<dbReference type="EMBL" id="VCPC01000002">
    <property type="protein sequence ID" value="TMV13711.1"/>
    <property type="molecule type" value="Genomic_DNA"/>
</dbReference>
<dbReference type="Gene3D" id="1.10.101.10">
    <property type="entry name" value="PGBD-like superfamily/PGBD"/>
    <property type="match status" value="1"/>
</dbReference>
<reference evidence="2 3" key="1">
    <citation type="submission" date="2019-05" db="EMBL/GenBank/DDBJ databases">
        <title>Marivita sp. nov. isolated from sea sediment.</title>
        <authorList>
            <person name="Kim W."/>
        </authorList>
    </citation>
    <scope>NUCLEOTIDE SEQUENCE [LARGE SCALE GENOMIC DNA]</scope>
    <source>
        <strain evidence="2 3">CAU 1492</strain>
    </source>
</reference>
<evidence type="ECO:0000259" key="1">
    <source>
        <dbReference type="Pfam" id="PF01471"/>
    </source>
</evidence>
<sequence>MVALSACDTVTEGDSRAFGDGTAAPPGAAPGTCWGRNVTPAVIETVTQQVMMQPAEVLADGTVQRPALFKTETLQRIVTPRRETWFETPCPAQMTPELVMSLQRALAARGQYHGSAHGEMDRGTRAAVRRYQADQGLDSGVLSLTAARKLGLIALPRPDAE</sequence>
<gene>
    <name evidence="2" type="ORF">FGK64_08615</name>
</gene>
<accession>A0ABY2XBH6</accession>
<organism evidence="2 3">
    <name type="scientific">Arenibacterium halophilum</name>
    <dbReference type="NCBI Taxonomy" id="2583821"/>
    <lineage>
        <taxon>Bacteria</taxon>
        <taxon>Pseudomonadati</taxon>
        <taxon>Pseudomonadota</taxon>
        <taxon>Alphaproteobacteria</taxon>
        <taxon>Rhodobacterales</taxon>
        <taxon>Paracoccaceae</taxon>
        <taxon>Arenibacterium</taxon>
    </lineage>
</organism>
<name>A0ABY2XBH6_9RHOB</name>
<dbReference type="InterPro" id="IPR036366">
    <property type="entry name" value="PGBDSf"/>
</dbReference>
<keyword evidence="3" id="KW-1185">Reference proteome</keyword>
<dbReference type="InterPro" id="IPR002477">
    <property type="entry name" value="Peptidoglycan-bd-like"/>
</dbReference>
<protein>
    <submittedName>
        <fullName evidence="2">Peptidoglycan-binding protein</fullName>
    </submittedName>
</protein>
<proteinExistence type="predicted"/>
<dbReference type="Pfam" id="PF01471">
    <property type="entry name" value="PG_binding_1"/>
    <property type="match status" value="1"/>
</dbReference>
<evidence type="ECO:0000313" key="2">
    <source>
        <dbReference type="EMBL" id="TMV13711.1"/>
    </source>
</evidence>